<evidence type="ECO:0000256" key="2">
    <source>
        <dbReference type="ARBA" id="ARBA00003532"/>
    </source>
</evidence>
<dbReference type="InterPro" id="IPR014283">
    <property type="entry name" value="FdIII_4_nif"/>
</dbReference>
<comment type="cofactor">
    <cofactor evidence="1">
        <name>[4Fe-4S] cluster</name>
        <dbReference type="ChEBI" id="CHEBI:49883"/>
    </cofactor>
</comment>
<keyword evidence="10" id="KW-0535">Nitrogen fixation</keyword>
<comment type="function">
    <text evidence="2">Ferredoxins are iron-sulfur proteins that transfer electrons in a wide variety of metabolic reactions.</text>
</comment>
<keyword evidence="9" id="KW-0411">Iron-sulfur</keyword>
<dbReference type="Pfam" id="PF12838">
    <property type="entry name" value="Fer4_7"/>
    <property type="match status" value="1"/>
</dbReference>
<gene>
    <name evidence="13" type="primary">fdxB</name>
    <name evidence="13" type="ORF">ABXR19_06750</name>
</gene>
<evidence type="ECO:0000256" key="8">
    <source>
        <dbReference type="ARBA" id="ARBA00023004"/>
    </source>
</evidence>
<evidence type="ECO:0000256" key="3">
    <source>
        <dbReference type="ARBA" id="ARBA00022448"/>
    </source>
</evidence>
<evidence type="ECO:0000259" key="12">
    <source>
        <dbReference type="PROSITE" id="PS51379"/>
    </source>
</evidence>
<dbReference type="PROSITE" id="PS00198">
    <property type="entry name" value="4FE4S_FER_1"/>
    <property type="match status" value="1"/>
</dbReference>
<dbReference type="PANTHER" id="PTHR43687:SF1">
    <property type="entry name" value="FERREDOXIN III"/>
    <property type="match status" value="1"/>
</dbReference>
<feature type="domain" description="4Fe-4S ferredoxin-type" evidence="12">
    <location>
        <begin position="18"/>
        <end position="47"/>
    </location>
</feature>
<dbReference type="NCBIfam" id="TIGR02936">
    <property type="entry name" value="fdxN_nitrog"/>
    <property type="match status" value="1"/>
</dbReference>
<dbReference type="SUPFAM" id="SSF54862">
    <property type="entry name" value="4Fe-4S ferredoxins"/>
    <property type="match status" value="1"/>
</dbReference>
<dbReference type="EMBL" id="JBEWZI010000005">
    <property type="protein sequence ID" value="MET7013881.1"/>
    <property type="molecule type" value="Genomic_DNA"/>
</dbReference>
<dbReference type="RefSeq" id="WP_354600343.1">
    <property type="nucleotide sequence ID" value="NZ_JBEWZI010000005.1"/>
</dbReference>
<proteinExistence type="predicted"/>
<evidence type="ECO:0000313" key="14">
    <source>
        <dbReference type="Proteomes" id="UP001549691"/>
    </source>
</evidence>
<keyword evidence="5" id="KW-0479">Metal-binding</keyword>
<dbReference type="PANTHER" id="PTHR43687">
    <property type="entry name" value="ADENYLYLSULFATE REDUCTASE, BETA SUBUNIT"/>
    <property type="match status" value="1"/>
</dbReference>
<dbReference type="PROSITE" id="PS51379">
    <property type="entry name" value="4FE4S_FER_2"/>
    <property type="match status" value="2"/>
</dbReference>
<evidence type="ECO:0000256" key="1">
    <source>
        <dbReference type="ARBA" id="ARBA00001966"/>
    </source>
</evidence>
<keyword evidence="7" id="KW-0249">Electron transport</keyword>
<name>A0ABV2TIZ1_9RHOO</name>
<organism evidence="13 14">
    <name type="scientific">Uliginosibacterium flavum</name>
    <dbReference type="NCBI Taxonomy" id="1396831"/>
    <lineage>
        <taxon>Bacteria</taxon>
        <taxon>Pseudomonadati</taxon>
        <taxon>Pseudomonadota</taxon>
        <taxon>Betaproteobacteria</taxon>
        <taxon>Rhodocyclales</taxon>
        <taxon>Zoogloeaceae</taxon>
        <taxon>Uliginosibacterium</taxon>
    </lineage>
</organism>
<evidence type="ECO:0000313" key="13">
    <source>
        <dbReference type="EMBL" id="MET7013881.1"/>
    </source>
</evidence>
<sequence>MDNITCITRDGTVWTPEFVTELNAKTCISCGRCYKVCTRDVLELIDRSESDLPEDDDEDDSESMASVMSLANPGDCTGCGACSRVCPKNCFTNSPLPLAA</sequence>
<comment type="caution">
    <text evidence="13">The sequence shown here is derived from an EMBL/GenBank/DDBJ whole genome shotgun (WGS) entry which is preliminary data.</text>
</comment>
<dbReference type="InterPro" id="IPR017900">
    <property type="entry name" value="4Fe4S_Fe_S_CS"/>
</dbReference>
<dbReference type="Gene3D" id="3.30.70.20">
    <property type="match status" value="1"/>
</dbReference>
<evidence type="ECO:0000256" key="4">
    <source>
        <dbReference type="ARBA" id="ARBA00022485"/>
    </source>
</evidence>
<feature type="domain" description="4Fe-4S ferredoxin-type" evidence="12">
    <location>
        <begin position="66"/>
        <end position="96"/>
    </location>
</feature>
<protein>
    <recommendedName>
        <fullName evidence="11">Ferredoxin III</fullName>
    </recommendedName>
</protein>
<dbReference type="InterPro" id="IPR017896">
    <property type="entry name" value="4Fe4S_Fe-S-bd"/>
</dbReference>
<dbReference type="Proteomes" id="UP001549691">
    <property type="component" value="Unassembled WGS sequence"/>
</dbReference>
<keyword evidence="6" id="KW-0677">Repeat</keyword>
<dbReference type="InterPro" id="IPR050572">
    <property type="entry name" value="Fe-S_Ferredoxin"/>
</dbReference>
<evidence type="ECO:0000256" key="5">
    <source>
        <dbReference type="ARBA" id="ARBA00022723"/>
    </source>
</evidence>
<reference evidence="13 14" key="1">
    <citation type="submission" date="2024-07" db="EMBL/GenBank/DDBJ databases">
        <title>Uliginosibacterium flavum JJ3220;KACC:17644.</title>
        <authorList>
            <person name="Kim M.K."/>
        </authorList>
    </citation>
    <scope>NUCLEOTIDE SEQUENCE [LARGE SCALE GENOMIC DNA]</scope>
    <source>
        <strain evidence="13 14">KACC:17644</strain>
    </source>
</reference>
<keyword evidence="8" id="KW-0408">Iron</keyword>
<keyword evidence="4" id="KW-0004">4Fe-4S</keyword>
<keyword evidence="14" id="KW-1185">Reference proteome</keyword>
<accession>A0ABV2TIZ1</accession>
<keyword evidence="3" id="KW-0813">Transport</keyword>
<evidence type="ECO:0000256" key="7">
    <source>
        <dbReference type="ARBA" id="ARBA00022982"/>
    </source>
</evidence>
<evidence type="ECO:0000256" key="11">
    <source>
        <dbReference type="ARBA" id="ARBA00030616"/>
    </source>
</evidence>
<evidence type="ECO:0000256" key="9">
    <source>
        <dbReference type="ARBA" id="ARBA00023014"/>
    </source>
</evidence>
<evidence type="ECO:0000256" key="6">
    <source>
        <dbReference type="ARBA" id="ARBA00022737"/>
    </source>
</evidence>
<evidence type="ECO:0000256" key="10">
    <source>
        <dbReference type="ARBA" id="ARBA00023231"/>
    </source>
</evidence>